<evidence type="ECO:0000256" key="1">
    <source>
        <dbReference type="SAM" id="Phobius"/>
    </source>
</evidence>
<dbReference type="EMBL" id="JANAVB010024998">
    <property type="protein sequence ID" value="KAJ6821421.1"/>
    <property type="molecule type" value="Genomic_DNA"/>
</dbReference>
<keyword evidence="1" id="KW-1133">Transmembrane helix</keyword>
<dbReference type="PANTHER" id="PTHR47289:SF2">
    <property type="entry name" value="TRANSCRIPTION FACTOR, PUTATIVE (DUF1664)-RELATED"/>
    <property type="match status" value="1"/>
</dbReference>
<feature type="transmembrane region" description="Helical" evidence="1">
    <location>
        <begin position="96"/>
        <end position="114"/>
    </location>
</feature>
<organism evidence="4 6">
    <name type="scientific">Iris pallida</name>
    <name type="common">Sweet iris</name>
    <dbReference type="NCBI Taxonomy" id="29817"/>
    <lineage>
        <taxon>Eukaryota</taxon>
        <taxon>Viridiplantae</taxon>
        <taxon>Streptophyta</taxon>
        <taxon>Embryophyta</taxon>
        <taxon>Tracheophyta</taxon>
        <taxon>Spermatophyta</taxon>
        <taxon>Magnoliopsida</taxon>
        <taxon>Liliopsida</taxon>
        <taxon>Asparagales</taxon>
        <taxon>Iridaceae</taxon>
        <taxon>Iridoideae</taxon>
        <taxon>Irideae</taxon>
        <taxon>Iris</taxon>
    </lineage>
</organism>
<keyword evidence="1" id="KW-0472">Membrane</keyword>
<protein>
    <recommendedName>
        <fullName evidence="3">DUF1664 domain-containing protein</fullName>
    </recommendedName>
</protein>
<sequence>MAIAIGKLSIIIGAGLVGSVLSKEGRISDVGNFCSSALKIITKHLQHGEDKNTSVGKQPSDSLLAQVNSLRHELQFLASSRSVTIVTGRRSGSGTYSVAAIVVVGVVGYGYIWWKGWKISDMMFVTKRGLSDVSKAIGRQVDEFSSDVGTTKRYLCSRIDRAETNLDENNAIIIANKNEVSSLSGELGEFQENTVIPLYNVVQHLESRLIQLDSNQVVGNERVFLLCDFVNQLEQSKNVELIQARSRLTV</sequence>
<gene>
    <name evidence="5" type="ORF">M6B38_392175</name>
    <name evidence="4" type="ORF">M6B38_413055</name>
</gene>
<dbReference type="Proteomes" id="UP001140949">
    <property type="component" value="Unassembled WGS sequence"/>
</dbReference>
<comment type="caution">
    <text evidence="4">The sequence shown here is derived from an EMBL/GenBank/DDBJ whole genome shotgun (WGS) entry which is preliminary data.</text>
</comment>
<evidence type="ECO:0000313" key="4">
    <source>
        <dbReference type="EMBL" id="KAJ6817073.1"/>
    </source>
</evidence>
<dbReference type="AlphaFoldDB" id="A0AAX6FLB8"/>
<reference evidence="4" key="1">
    <citation type="journal article" date="2023" name="GigaByte">
        <title>Genome assembly of the bearded iris, Iris pallida Lam.</title>
        <authorList>
            <person name="Bruccoleri R.E."/>
            <person name="Oakeley E.J."/>
            <person name="Faust A.M.E."/>
            <person name="Altorfer M."/>
            <person name="Dessus-Babus S."/>
            <person name="Burckhardt D."/>
            <person name="Oertli M."/>
            <person name="Naumann U."/>
            <person name="Petersen F."/>
            <person name="Wong J."/>
        </authorList>
    </citation>
    <scope>NUCLEOTIDE SEQUENCE</scope>
    <source>
        <strain evidence="4">GSM-AAB239-AS_SAM_17_03QT</strain>
    </source>
</reference>
<evidence type="ECO:0000256" key="2">
    <source>
        <dbReference type="SAM" id="SignalP"/>
    </source>
</evidence>
<dbReference type="PANTHER" id="PTHR47289">
    <property type="entry name" value="TRANSCRIPTION FACTOR, PUTATIVE (DUF1664)-RELATED"/>
    <property type="match status" value="1"/>
</dbReference>
<feature type="chain" id="PRO_5044718746" description="DUF1664 domain-containing protein" evidence="2">
    <location>
        <begin position="23"/>
        <end position="250"/>
    </location>
</feature>
<keyword evidence="6" id="KW-1185">Reference proteome</keyword>
<keyword evidence="2" id="KW-0732">Signal</keyword>
<feature type="signal peptide" evidence="2">
    <location>
        <begin position="1"/>
        <end position="22"/>
    </location>
</feature>
<dbReference type="EMBL" id="JANAVB010027998">
    <property type="protein sequence ID" value="KAJ6817073.1"/>
    <property type="molecule type" value="Genomic_DNA"/>
</dbReference>
<feature type="domain" description="DUF1664" evidence="3">
    <location>
        <begin position="93"/>
        <end position="216"/>
    </location>
</feature>
<accession>A0AAX6FLB8</accession>
<dbReference type="InterPro" id="IPR012458">
    <property type="entry name" value="DUF1664"/>
</dbReference>
<keyword evidence="1" id="KW-0812">Transmembrane</keyword>
<evidence type="ECO:0000259" key="3">
    <source>
        <dbReference type="Pfam" id="PF07889"/>
    </source>
</evidence>
<proteinExistence type="predicted"/>
<evidence type="ECO:0000313" key="5">
    <source>
        <dbReference type="EMBL" id="KAJ6821421.1"/>
    </source>
</evidence>
<evidence type="ECO:0000313" key="6">
    <source>
        <dbReference type="Proteomes" id="UP001140949"/>
    </source>
</evidence>
<name>A0AAX6FLB8_IRIPA</name>
<reference evidence="4" key="2">
    <citation type="submission" date="2023-04" db="EMBL/GenBank/DDBJ databases">
        <authorList>
            <person name="Bruccoleri R.E."/>
            <person name="Oakeley E.J."/>
            <person name="Faust A.-M."/>
            <person name="Dessus-Babus S."/>
            <person name="Altorfer M."/>
            <person name="Burckhardt D."/>
            <person name="Oertli M."/>
            <person name="Naumann U."/>
            <person name="Petersen F."/>
            <person name="Wong J."/>
        </authorList>
    </citation>
    <scope>NUCLEOTIDE SEQUENCE</scope>
    <source>
        <strain evidence="4">GSM-AAB239-AS_SAM_17_03QT</strain>
        <tissue evidence="4">Leaf</tissue>
    </source>
</reference>
<dbReference type="Pfam" id="PF07889">
    <property type="entry name" value="DUF1664"/>
    <property type="match status" value="1"/>
</dbReference>